<organism evidence="3 4">
    <name type="scientific">Hankyongella ginsenosidimutans</name>
    <dbReference type="NCBI Taxonomy" id="1763828"/>
    <lineage>
        <taxon>Bacteria</taxon>
        <taxon>Pseudomonadati</taxon>
        <taxon>Pseudomonadota</taxon>
        <taxon>Alphaproteobacteria</taxon>
        <taxon>Sphingomonadales</taxon>
        <taxon>Sphingomonadaceae</taxon>
        <taxon>Hankyongella</taxon>
    </lineage>
</organism>
<keyword evidence="1" id="KW-1133">Transmembrane helix</keyword>
<feature type="transmembrane region" description="Helical" evidence="1">
    <location>
        <begin position="216"/>
        <end position="235"/>
    </location>
</feature>
<dbReference type="AlphaFoldDB" id="A0A4D7BXK3"/>
<feature type="transmembrane region" description="Helical" evidence="1">
    <location>
        <begin position="120"/>
        <end position="138"/>
    </location>
</feature>
<dbReference type="InterPro" id="IPR006976">
    <property type="entry name" value="VanZ-like"/>
</dbReference>
<feature type="transmembrane region" description="Helical" evidence="1">
    <location>
        <begin position="247"/>
        <end position="264"/>
    </location>
</feature>
<evidence type="ECO:0000313" key="4">
    <source>
        <dbReference type="Proteomes" id="UP000298714"/>
    </source>
</evidence>
<protein>
    <recommendedName>
        <fullName evidence="2">VanZ-like domain-containing protein</fullName>
    </recommendedName>
</protein>
<evidence type="ECO:0000256" key="1">
    <source>
        <dbReference type="SAM" id="Phobius"/>
    </source>
</evidence>
<accession>A0A4D7BXK3</accession>
<dbReference type="Proteomes" id="UP000298714">
    <property type="component" value="Chromosome"/>
</dbReference>
<feature type="transmembrane region" description="Helical" evidence="1">
    <location>
        <begin position="62"/>
        <end position="79"/>
    </location>
</feature>
<evidence type="ECO:0000259" key="2">
    <source>
        <dbReference type="Pfam" id="PF04892"/>
    </source>
</evidence>
<dbReference type="EMBL" id="CP039704">
    <property type="protein sequence ID" value="QCI80119.1"/>
    <property type="molecule type" value="Genomic_DNA"/>
</dbReference>
<dbReference type="KEGG" id="hgn:E6W36_13215"/>
<feature type="transmembrane region" description="Helical" evidence="1">
    <location>
        <begin position="189"/>
        <end position="209"/>
    </location>
</feature>
<feature type="transmembrane region" description="Helical" evidence="1">
    <location>
        <begin position="150"/>
        <end position="169"/>
    </location>
</feature>
<name>A0A4D7BXK3_9SPHN</name>
<evidence type="ECO:0000313" key="3">
    <source>
        <dbReference type="EMBL" id="QCI80119.1"/>
    </source>
</evidence>
<feature type="transmembrane region" description="Helical" evidence="1">
    <location>
        <begin position="21"/>
        <end position="42"/>
    </location>
</feature>
<keyword evidence="1" id="KW-0812">Transmembrane</keyword>
<keyword evidence="4" id="KW-1185">Reference proteome</keyword>
<keyword evidence="1" id="KW-0472">Membrane</keyword>
<dbReference type="Pfam" id="PF04892">
    <property type="entry name" value="VanZ"/>
    <property type="match status" value="1"/>
</dbReference>
<reference evidence="4" key="1">
    <citation type="submission" date="2019-04" db="EMBL/GenBank/DDBJ databases">
        <title>Complete genome sequence of Sphingomonas sp. W1-2-3.</title>
        <authorList>
            <person name="Im W.T."/>
        </authorList>
    </citation>
    <scope>NUCLEOTIDE SEQUENCE [LARGE SCALE GENOMIC DNA]</scope>
    <source>
        <strain evidence="4">W1-2-3</strain>
    </source>
</reference>
<sequence length="274" mass="29715">MGRGARGQSSERPGRRKPDSLVLTGLVAALLTYASLFPFNFAASAGRGLLDHLGPGEWQDRVGNIMGFMPLGLCVVWACERAHSVARLWIGLVLSILLALLLQVAQIYLPTRDPSIVDLLNNSVGLGLGVAAGGMITWRRLSGHHVDGPPAVWLLLLLFLLLYLMTPYLPTTDLAALKIRAKHLLAQRSFHLDDFSGALALWFGLLALWDGWRRSGTRIAALVVAATLLFAWRALTPGNMLNYSEALGALLGGLLALALPRVWLKRAALPVLQH</sequence>
<feature type="transmembrane region" description="Helical" evidence="1">
    <location>
        <begin position="86"/>
        <end position="108"/>
    </location>
</feature>
<proteinExistence type="predicted"/>
<gene>
    <name evidence="3" type="ORF">E6W36_13215</name>
</gene>
<feature type="domain" description="VanZ-like" evidence="2">
    <location>
        <begin position="34"/>
        <end position="131"/>
    </location>
</feature>